<dbReference type="Proteomes" id="UP001369086">
    <property type="component" value="Unassembled WGS sequence"/>
</dbReference>
<dbReference type="PANTHER" id="PTHR13594:SF2">
    <property type="entry name" value="SI:CH73-100L22.3"/>
    <property type="match status" value="1"/>
</dbReference>
<reference evidence="3 4" key="1">
    <citation type="submission" date="2021-05" db="EMBL/GenBank/DDBJ databases">
        <authorList>
            <person name="Zahm M."/>
            <person name="Klopp C."/>
            <person name="Cabau C."/>
            <person name="Kuhl H."/>
            <person name="Suciu R."/>
            <person name="Ciorpac M."/>
            <person name="Holostenco D."/>
            <person name="Gessner J."/>
            <person name="Wuertz S."/>
            <person name="Hohne C."/>
            <person name="Stock M."/>
            <person name="Gislard M."/>
            <person name="Lluch J."/>
            <person name="Milhes M."/>
            <person name="Lampietro C."/>
            <person name="Lopez Roques C."/>
            <person name="Donnadieu C."/>
            <person name="Du K."/>
            <person name="Schartl M."/>
            <person name="Guiguen Y."/>
        </authorList>
    </citation>
    <scope>NUCLEOTIDE SEQUENCE [LARGE SCALE GENOMIC DNA]</scope>
    <source>
        <strain evidence="3">Hh-F2</strain>
        <tissue evidence="3">Blood</tissue>
    </source>
</reference>
<feature type="region of interest" description="Disordered" evidence="2">
    <location>
        <begin position="375"/>
        <end position="404"/>
    </location>
</feature>
<organism evidence="3 4">
    <name type="scientific">Huso huso</name>
    <name type="common">Beluga</name>
    <name type="synonym">Acipenser huso</name>
    <dbReference type="NCBI Taxonomy" id="61971"/>
    <lineage>
        <taxon>Eukaryota</taxon>
        <taxon>Metazoa</taxon>
        <taxon>Chordata</taxon>
        <taxon>Craniata</taxon>
        <taxon>Vertebrata</taxon>
        <taxon>Euteleostomi</taxon>
        <taxon>Actinopterygii</taxon>
        <taxon>Chondrostei</taxon>
        <taxon>Acipenseriformes</taxon>
        <taxon>Acipenseridae</taxon>
        <taxon>Huso</taxon>
    </lineage>
</organism>
<evidence type="ECO:0000256" key="1">
    <source>
        <dbReference type="SAM" id="Coils"/>
    </source>
</evidence>
<accession>A0ABR0Z0B6</accession>
<comment type="caution">
    <text evidence="3">The sequence shown here is derived from an EMBL/GenBank/DDBJ whole genome shotgun (WGS) entry which is preliminary data.</text>
</comment>
<keyword evidence="1" id="KW-0175">Coiled coil</keyword>
<feature type="compositionally biased region" description="Basic and acidic residues" evidence="2">
    <location>
        <begin position="375"/>
        <end position="385"/>
    </location>
</feature>
<dbReference type="EMBL" id="JAHFZB010000019">
    <property type="protein sequence ID" value="KAK6478253.1"/>
    <property type="molecule type" value="Genomic_DNA"/>
</dbReference>
<feature type="coiled-coil region" evidence="1">
    <location>
        <begin position="59"/>
        <end position="86"/>
    </location>
</feature>
<feature type="region of interest" description="Disordered" evidence="2">
    <location>
        <begin position="570"/>
        <end position="591"/>
    </location>
</feature>
<dbReference type="InterPro" id="IPR033207">
    <property type="entry name" value="CCP110"/>
</dbReference>
<dbReference type="Pfam" id="PF16025">
    <property type="entry name" value="CaM_bind"/>
    <property type="match status" value="1"/>
</dbReference>
<sequence length="1072" mass="120198">MSGGTAMDNYKAFCESQLRHIKAKVLEKCKKHETLDSKRSGSASLIRFHGLTILPPVLTREQRAEMQKYQQEALNCENQRKESQDHHLMIRVQTLLESVELRKAPTLQEFIQDDSGILSAVITGCKDTCVDLKNKSVESDDCSVNKWDPSLSSKQDYDRSTMFHLPTSTADEGLPTKGLQEFHNMYAEQGTNHKLQEVSQTIPSDQVQCLEINSPSVNPTLMCQNPYDQNDTSQRSVSSGYVTCDNVDIMGHVSSGAEIFHRQKDGPSMSSDRFFLHETSCDSNKVPCIPGDTLVHFSTKGNPQASKVSVNDVISKHSERENTRDEKTTDLEIPEEPYLMSLQNLLKKSREFRDKQRELKKAKVRAVEKIVADGLSDKENDDDKSQPGGHNKDKVKKGSNGRVTVMSDKGVQVLSHCGMINQSSGAHEKLSTSMTLVHHGKQFLHQEMQNTKFQEYDAVNSVVTASGKQTEPANSFTCNVLTQTEDRQKTKTLKDVRICHGVITAPTACFLAPKTSCRDASGNGVLNISSKKFKILPSPEFSKSPVHSKKITGHSRKLLVNTSLSIGNDAGEHCTKNKSTSDLQEDGQENTKRLETEQMTQLEINLSGLKALILDLESTISERSANSTLQENSIICNKSFSQEDCSSLKQTRMQNNKTCKSDSFSRDSKESIQTKSCGTSLLQNKRIPDLLEVSNLESRKGYILSDTGNQTAGVESIKQKDMDNMSCHISVNKSYDVDTPSLLWLQGLQLGQEFGCQETSVTPENGKNAQESRVKRRLVMNAGDSSAKRDKDVLKTDFTKRPLLRLHNSVHPSVLEREQLQLKEEHARQISALLEEQKKQQQWIVQQIAEQSQHLHCISFQYPELSKEQTIVGQSAPAKASLTSSIILHNKAYPCSMLSQPRNFMFVTHAKITAVVKGYLTRRLLRTERLTHLIRTIQDSRLLLLTVDSPGKTGLSSYQSRSLGERVLLQLRSALYEVHDIFFNSSASERMQIISHDRKLQKQRQFNQRGHNRNPDKGVSVLSAATLKVLERKRRLLVQRTAAGGQKRQRNVQPGRLVPCKNANGTRTTVYK</sequence>
<evidence type="ECO:0000313" key="3">
    <source>
        <dbReference type="EMBL" id="KAK6478253.1"/>
    </source>
</evidence>
<name>A0ABR0Z0B6_HUSHU</name>
<gene>
    <name evidence="3" type="ORF">HHUSO_G20538</name>
</gene>
<dbReference type="PANTHER" id="PTHR13594">
    <property type="entry name" value="CENTRIOLAR COILED-COIL PROTEIN OF 110 KDA"/>
    <property type="match status" value="1"/>
</dbReference>
<proteinExistence type="predicted"/>
<evidence type="ECO:0000256" key="2">
    <source>
        <dbReference type="SAM" id="MobiDB-lite"/>
    </source>
</evidence>
<evidence type="ECO:0000313" key="4">
    <source>
        <dbReference type="Proteomes" id="UP001369086"/>
    </source>
</evidence>
<protein>
    <submittedName>
        <fullName evidence="3">Centriolar coiled-coil protein of 110 kDa-like isoform X1</fullName>
    </submittedName>
</protein>
<keyword evidence="4" id="KW-1185">Reference proteome</keyword>